<evidence type="ECO:0000256" key="3">
    <source>
        <dbReference type="ARBA" id="ARBA00022692"/>
    </source>
</evidence>
<dbReference type="InterPro" id="IPR007941">
    <property type="entry name" value="DUF726"/>
</dbReference>
<evidence type="ECO:0000256" key="2">
    <source>
        <dbReference type="ARBA" id="ARBA00009824"/>
    </source>
</evidence>
<reference evidence="6" key="1">
    <citation type="submission" date="2021-01" db="EMBL/GenBank/DDBJ databases">
        <authorList>
            <person name="Corre E."/>
            <person name="Pelletier E."/>
            <person name="Niang G."/>
            <person name="Scheremetjew M."/>
            <person name="Finn R."/>
            <person name="Kale V."/>
            <person name="Holt S."/>
            <person name="Cochrane G."/>
            <person name="Meng A."/>
            <person name="Brown T."/>
            <person name="Cohen L."/>
        </authorList>
    </citation>
    <scope>NUCLEOTIDE SEQUENCE</scope>
    <source>
        <strain evidence="6">CCMP1510</strain>
    </source>
</reference>
<dbReference type="InterPro" id="IPR029058">
    <property type="entry name" value="AB_hydrolase_fold"/>
</dbReference>
<gene>
    <name evidence="6" type="ORF">ALAG00032_LOCUS892</name>
</gene>
<comment type="subcellular location">
    <subcellularLocation>
        <location evidence="1">Membrane</location>
        <topology evidence="1">Multi-pass membrane protein</topology>
    </subcellularLocation>
</comment>
<dbReference type="Pfam" id="PF05277">
    <property type="entry name" value="DUF726"/>
    <property type="match status" value="2"/>
</dbReference>
<evidence type="ECO:0000313" key="6">
    <source>
        <dbReference type="EMBL" id="CAE0360163.1"/>
    </source>
</evidence>
<protein>
    <recommendedName>
        <fullName evidence="7">DUF726 domain-containing protein</fullName>
    </recommendedName>
</protein>
<organism evidence="6">
    <name type="scientific">Aureoumbra lagunensis</name>
    <dbReference type="NCBI Taxonomy" id="44058"/>
    <lineage>
        <taxon>Eukaryota</taxon>
        <taxon>Sar</taxon>
        <taxon>Stramenopiles</taxon>
        <taxon>Ochrophyta</taxon>
        <taxon>Pelagophyceae</taxon>
        <taxon>Pelagomonadales</taxon>
        <taxon>Aureoumbra</taxon>
    </lineage>
</organism>
<accession>A0A7S3JRE0</accession>
<sequence>MMKEEETREVFVQMVASSFAAYCERCGVADEPWLSARASLLLRRCCSVVNAKDEIARRCLSSAMLTCTIGERTVENNAQNFSSSSTESFVLVYTSEKVLYELGLKLNEDAKLYLRTAIAQVAALEIGDASYDAPTRAVLKRVVHALALDWRPVAAIEAKAFYKKSEEKREKISSSYDNEIFSKEEEEENYRFDDAVLIPKSANITSEDDASHRLWLRVSIAAVGGGALLALTGGAAAPSLAASIIGATNAEGVACCITGIFASLGAGVSGLKARRRFALGQEFRLQALRAHGGRQGIASFILVPGWREPGRDAADAFGGEATRESPEMVSDININFFSNKNGNDDYNTFTTEEDEEEYSLRSWEKLPNVISKINKTTERNYDEKEKIDSSTITNGQNKADEEEEYLDWWRERVPYAYSAEVLVWESKALERLHRTMVETNVWVQARDRAARSVLDEILRRSALGAAALPLAVLDRAAALDDPWAIAIARAKKAGTRLAEHLLQSLKEETTSEDTTMHPITLVGYSIGARVVMHCLEALDNYATENRDSRALGLVENAVFLGAPLAARHQRWLQARRVVAGRLINGYSSRDWMLRLVYRSKAWSLCGVAGAEPVRSGSFSSSSSSSVLDHAAAPAIENTDLSDLAFGHLSYPYVMPQIFHRLQLEE</sequence>
<evidence type="ECO:0008006" key="7">
    <source>
        <dbReference type="Google" id="ProtNLM"/>
    </source>
</evidence>
<dbReference type="PANTHER" id="PTHR17920:SF3">
    <property type="entry name" value="TRANSMEMBRANE AND COILED-COIL DOMAIN-CONTAINING PROTEIN 4"/>
    <property type="match status" value="1"/>
</dbReference>
<name>A0A7S3JRE0_9STRA</name>
<evidence type="ECO:0000256" key="1">
    <source>
        <dbReference type="ARBA" id="ARBA00004141"/>
    </source>
</evidence>
<dbReference type="GO" id="GO:0016020">
    <property type="term" value="C:membrane"/>
    <property type="evidence" value="ECO:0007669"/>
    <property type="project" value="UniProtKB-SubCell"/>
</dbReference>
<dbReference type="EMBL" id="HBIJ01001202">
    <property type="protein sequence ID" value="CAE0360163.1"/>
    <property type="molecule type" value="Transcribed_RNA"/>
</dbReference>
<evidence type="ECO:0000256" key="4">
    <source>
        <dbReference type="ARBA" id="ARBA00022989"/>
    </source>
</evidence>
<keyword evidence="5" id="KW-0472">Membrane</keyword>
<evidence type="ECO:0000256" key="5">
    <source>
        <dbReference type="ARBA" id="ARBA00023136"/>
    </source>
</evidence>
<proteinExistence type="inferred from homology"/>
<dbReference type="AlphaFoldDB" id="A0A7S3JRE0"/>
<keyword evidence="3" id="KW-0812">Transmembrane</keyword>
<keyword evidence="4" id="KW-1133">Transmembrane helix</keyword>
<dbReference type="PANTHER" id="PTHR17920">
    <property type="entry name" value="TRANSMEMBRANE AND COILED-COIL DOMAIN-CONTAINING PROTEIN 4 TMCO4"/>
    <property type="match status" value="1"/>
</dbReference>
<comment type="similarity">
    <text evidence="2">Belongs to the TMCO4 family.</text>
</comment>
<dbReference type="SUPFAM" id="SSF53474">
    <property type="entry name" value="alpha/beta-Hydrolases"/>
    <property type="match status" value="1"/>
</dbReference>